<keyword evidence="2" id="KW-0472">Membrane</keyword>
<dbReference type="InterPro" id="IPR004706">
    <property type="entry name" value="Arsenical-R_Acr3"/>
</dbReference>
<keyword evidence="2" id="KW-1133">Transmembrane helix</keyword>
<feature type="transmembrane region" description="Helical" evidence="2">
    <location>
        <begin position="35"/>
        <end position="57"/>
    </location>
</feature>
<organism evidence="3">
    <name type="scientific">marine sediment metagenome</name>
    <dbReference type="NCBI Taxonomy" id="412755"/>
    <lineage>
        <taxon>unclassified sequences</taxon>
        <taxon>metagenomes</taxon>
        <taxon>ecological metagenomes</taxon>
    </lineage>
</organism>
<name>X0YK46_9ZZZZ</name>
<dbReference type="GO" id="GO:0015297">
    <property type="term" value="F:antiporter activity"/>
    <property type="evidence" value="ECO:0007669"/>
    <property type="project" value="InterPro"/>
</dbReference>
<gene>
    <name evidence="3" type="ORF">S01H4_13665</name>
</gene>
<protein>
    <submittedName>
        <fullName evidence="3">Uncharacterized protein</fullName>
    </submittedName>
</protein>
<reference evidence="3" key="1">
    <citation type="journal article" date="2014" name="Front. Microbiol.">
        <title>High frequency of phylogenetically diverse reductive dehalogenase-homologous genes in deep subseafloor sedimentary metagenomes.</title>
        <authorList>
            <person name="Kawai M."/>
            <person name="Futagami T."/>
            <person name="Toyoda A."/>
            <person name="Takaki Y."/>
            <person name="Nishi S."/>
            <person name="Hori S."/>
            <person name="Arai W."/>
            <person name="Tsubouchi T."/>
            <person name="Morono Y."/>
            <person name="Uchiyama I."/>
            <person name="Ito T."/>
            <person name="Fujiyama A."/>
            <person name="Inagaki F."/>
            <person name="Takami H."/>
        </authorList>
    </citation>
    <scope>NUCLEOTIDE SEQUENCE</scope>
    <source>
        <strain evidence="3">Expedition CK06-06</strain>
    </source>
</reference>
<dbReference type="EMBL" id="BART01006013">
    <property type="protein sequence ID" value="GAG56410.1"/>
    <property type="molecule type" value="Genomic_DNA"/>
</dbReference>
<keyword evidence="2" id="KW-0812">Transmembrane</keyword>
<evidence type="ECO:0000313" key="3">
    <source>
        <dbReference type="EMBL" id="GAG56410.1"/>
    </source>
</evidence>
<feature type="transmembrane region" description="Helical" evidence="2">
    <location>
        <begin position="7"/>
        <end position="29"/>
    </location>
</feature>
<dbReference type="GO" id="GO:0015104">
    <property type="term" value="F:antimonite transmembrane transporter activity"/>
    <property type="evidence" value="ECO:0007669"/>
    <property type="project" value="TreeGrafter"/>
</dbReference>
<dbReference type="AlphaFoldDB" id="X0YK46"/>
<dbReference type="GO" id="GO:0015105">
    <property type="term" value="F:arsenite transmembrane transporter activity"/>
    <property type="evidence" value="ECO:0007669"/>
    <property type="project" value="TreeGrafter"/>
</dbReference>
<keyword evidence="1" id="KW-0813">Transport</keyword>
<proteinExistence type="predicted"/>
<dbReference type="PANTHER" id="PTHR43057">
    <property type="entry name" value="ARSENITE EFFLUX TRANSPORTER"/>
    <property type="match status" value="1"/>
</dbReference>
<evidence type="ECO:0000256" key="2">
    <source>
        <dbReference type="SAM" id="Phobius"/>
    </source>
</evidence>
<dbReference type="PANTHER" id="PTHR43057:SF1">
    <property type="entry name" value="ARSENICAL-RESISTANCE PROTEIN 3"/>
    <property type="match status" value="1"/>
</dbReference>
<sequence>MKYKEAVITVIIGSSSHFEIAIATAIAMYGVGSVAALGTTMGLFWEVPVMLAIVYLGKYLGKRGFWKSD</sequence>
<comment type="caution">
    <text evidence="3">The sequence shown here is derived from an EMBL/GenBank/DDBJ whole genome shotgun (WGS) entry which is preliminary data.</text>
</comment>
<evidence type="ECO:0000256" key="1">
    <source>
        <dbReference type="ARBA" id="ARBA00022448"/>
    </source>
</evidence>
<accession>X0YK46</accession>
<dbReference type="GO" id="GO:0005886">
    <property type="term" value="C:plasma membrane"/>
    <property type="evidence" value="ECO:0007669"/>
    <property type="project" value="TreeGrafter"/>
</dbReference>